<name>A0A560G9C7_9PROT</name>
<accession>A0A560G9C7</accession>
<proteinExistence type="predicted"/>
<dbReference type="InterPro" id="IPR021795">
    <property type="entry name" value="DUF3363"/>
</dbReference>
<dbReference type="EMBL" id="VITO01000002">
    <property type="protein sequence ID" value="TWB30503.1"/>
    <property type="molecule type" value="Genomic_DNA"/>
</dbReference>
<keyword evidence="2" id="KW-1185">Reference proteome</keyword>
<evidence type="ECO:0000313" key="1">
    <source>
        <dbReference type="EMBL" id="TWB30503.1"/>
    </source>
</evidence>
<dbReference type="RefSeq" id="WP_145615374.1">
    <property type="nucleotide sequence ID" value="NZ_VITO01000002.1"/>
</dbReference>
<evidence type="ECO:0000313" key="2">
    <source>
        <dbReference type="Proteomes" id="UP000316545"/>
    </source>
</evidence>
<protein>
    <submittedName>
        <fullName evidence="1">Type IV secretory pathway VirD2 relaxase</fullName>
    </submittedName>
</protein>
<gene>
    <name evidence="1" type="ORF">FBZ88_10268</name>
</gene>
<dbReference type="AlphaFoldDB" id="A0A560G9C7"/>
<dbReference type="Proteomes" id="UP000316545">
    <property type="component" value="Unassembled WGS sequence"/>
</dbReference>
<organism evidence="1 2">
    <name type="scientific">Nitrospirillum amazonense</name>
    <dbReference type="NCBI Taxonomy" id="28077"/>
    <lineage>
        <taxon>Bacteria</taxon>
        <taxon>Pseudomonadati</taxon>
        <taxon>Pseudomonadota</taxon>
        <taxon>Alphaproteobacteria</taxon>
        <taxon>Rhodospirillales</taxon>
        <taxon>Azospirillaceae</taxon>
        <taxon>Nitrospirillum</taxon>
    </lineage>
</organism>
<reference evidence="1 2" key="1">
    <citation type="submission" date="2019-06" db="EMBL/GenBank/DDBJ databases">
        <title>Genomic Encyclopedia of Type Strains, Phase IV (KMG-V): Genome sequencing to study the core and pangenomes of soil and plant-associated prokaryotes.</title>
        <authorList>
            <person name="Whitman W."/>
        </authorList>
    </citation>
    <scope>NUCLEOTIDE SEQUENCE [LARGE SCALE GENOMIC DNA]</scope>
    <source>
        <strain evidence="1 2">BR 11865</strain>
    </source>
</reference>
<sequence>MPRRGDRDGDAFLRPRLGRFRAERQPRLFKAKVLVARDQAGVVSARTKRGMAGRGAGMAWKLSRGLLAQRGRRVVVKARIVRHGRRGAPLGTHLAYLRREGVTKDGQPARMVSADTDDADVRAFVNRTAEDRHHFRFIVSPEDAADLTDLRAYTRDLVRTMERDLGTRLDWVAVDHWNTDNPHVHLIVRGKDEAGRDLVIHRAYITQGLRARAQELATLELGPRSEWEIRTKLAREVEAERWTQLDRTLARIAAAAQAGVIDLGPDGQGSPKGGGVQGMLIGRLQRLQVLGLATATAEGVGQWRLSAAVEPTLRALGQRGDIIRTLNQRLGRAVDDVVVHGQEGPAYPIVGQITVKGLDDELTGRPFIVVEDQEGRSHYLRLGADLNSSSLPVGGTVRVTRHRTGLVVSPKEPDWIADWGFPVGRGPTPG</sequence>
<comment type="caution">
    <text evidence="1">The sequence shown here is derived from an EMBL/GenBank/DDBJ whole genome shotgun (WGS) entry which is preliminary data.</text>
</comment>
<dbReference type="Pfam" id="PF11843">
    <property type="entry name" value="DUF3363"/>
    <property type="match status" value="1"/>
</dbReference>